<evidence type="ECO:0000313" key="1">
    <source>
        <dbReference type="EMBL" id="GBP72408.1"/>
    </source>
</evidence>
<name>A0A4C1Y912_EUMVA</name>
<accession>A0A4C1Y912</accession>
<gene>
    <name evidence="1" type="ORF">EVAR_33099_1</name>
</gene>
<keyword evidence="2" id="KW-1185">Reference proteome</keyword>
<proteinExistence type="predicted"/>
<dbReference type="EMBL" id="BGZK01001144">
    <property type="protein sequence ID" value="GBP72408.1"/>
    <property type="molecule type" value="Genomic_DNA"/>
</dbReference>
<comment type="caution">
    <text evidence="1">The sequence shown here is derived from an EMBL/GenBank/DDBJ whole genome shotgun (WGS) entry which is preliminary data.</text>
</comment>
<organism evidence="1 2">
    <name type="scientific">Eumeta variegata</name>
    <name type="common">Bagworm moth</name>
    <name type="synonym">Eumeta japonica</name>
    <dbReference type="NCBI Taxonomy" id="151549"/>
    <lineage>
        <taxon>Eukaryota</taxon>
        <taxon>Metazoa</taxon>
        <taxon>Ecdysozoa</taxon>
        <taxon>Arthropoda</taxon>
        <taxon>Hexapoda</taxon>
        <taxon>Insecta</taxon>
        <taxon>Pterygota</taxon>
        <taxon>Neoptera</taxon>
        <taxon>Endopterygota</taxon>
        <taxon>Lepidoptera</taxon>
        <taxon>Glossata</taxon>
        <taxon>Ditrysia</taxon>
        <taxon>Tineoidea</taxon>
        <taxon>Psychidae</taxon>
        <taxon>Oiketicinae</taxon>
        <taxon>Eumeta</taxon>
    </lineage>
</organism>
<dbReference type="Proteomes" id="UP000299102">
    <property type="component" value="Unassembled WGS sequence"/>
</dbReference>
<dbReference type="AlphaFoldDB" id="A0A4C1Y912"/>
<evidence type="ECO:0000313" key="2">
    <source>
        <dbReference type="Proteomes" id="UP000299102"/>
    </source>
</evidence>
<reference evidence="1 2" key="1">
    <citation type="journal article" date="2019" name="Commun. Biol.">
        <title>The bagworm genome reveals a unique fibroin gene that provides high tensile strength.</title>
        <authorList>
            <person name="Kono N."/>
            <person name="Nakamura H."/>
            <person name="Ohtoshi R."/>
            <person name="Tomita M."/>
            <person name="Numata K."/>
            <person name="Arakawa K."/>
        </authorList>
    </citation>
    <scope>NUCLEOTIDE SEQUENCE [LARGE SCALE GENOMIC DNA]</scope>
</reference>
<protein>
    <submittedName>
        <fullName evidence="1">Uncharacterized protein</fullName>
    </submittedName>
</protein>
<sequence length="143" mass="15826">MKPLRLLAHLGREYPKKIIILKNKEPVSPRCETGVCDCISLIGPSAVGTFATFRPAASGSGAAAGRGDHLGVLPRPVCISRRVMTVAFAYAKNTLLPRRRGRRRRHRGVNSRPINANVMITAFLIRIERHLNNLFPPFIGSEF</sequence>